<reference evidence="2 3" key="1">
    <citation type="journal article" date="2014" name="BMC Genomics">
        <title>Genome sequencing of four Aureobasidium pullulans varieties: biotechnological potential, stress tolerance, and description of new species.</title>
        <authorList>
            <person name="Gostin Ar C."/>
            <person name="Ohm R.A."/>
            <person name="Kogej T."/>
            <person name="Sonjak S."/>
            <person name="Turk M."/>
            <person name="Zajc J."/>
            <person name="Zalar P."/>
            <person name="Grube M."/>
            <person name="Sun H."/>
            <person name="Han J."/>
            <person name="Sharma A."/>
            <person name="Chiniquy J."/>
            <person name="Ngan C.Y."/>
            <person name="Lipzen A."/>
            <person name="Barry K."/>
            <person name="Grigoriev I.V."/>
            <person name="Gunde-Cimerman N."/>
        </authorList>
    </citation>
    <scope>NUCLEOTIDE SEQUENCE [LARGE SCALE GENOMIC DNA]</scope>
    <source>
        <strain evidence="2 3">CBS 147.97</strain>
    </source>
</reference>
<evidence type="ECO:0000313" key="2">
    <source>
        <dbReference type="EMBL" id="KEQ71236.1"/>
    </source>
</evidence>
<dbReference type="AlphaFoldDB" id="A0A074X9D8"/>
<organism evidence="2 3">
    <name type="scientific">Aureobasidium namibiae CBS 147.97</name>
    <dbReference type="NCBI Taxonomy" id="1043004"/>
    <lineage>
        <taxon>Eukaryota</taxon>
        <taxon>Fungi</taxon>
        <taxon>Dikarya</taxon>
        <taxon>Ascomycota</taxon>
        <taxon>Pezizomycotina</taxon>
        <taxon>Dothideomycetes</taxon>
        <taxon>Dothideomycetidae</taxon>
        <taxon>Dothideales</taxon>
        <taxon>Saccotheciaceae</taxon>
        <taxon>Aureobasidium</taxon>
    </lineage>
</organism>
<sequence>MPFHDRMAALGKEGRLQLGRSSKADKPIVNDSDIPLTLTSIQRNHSAVEGAEVPVQRSEQQPDDQYRLHNLVWILERLRYNVLPEDPSGNLPQSPCPPSEASILEESHARTHRAMFQSADSENTFVQKVAQSVALNESGIAASSAKHREKRLEYTNKTRLRKQNRR</sequence>
<dbReference type="Proteomes" id="UP000027730">
    <property type="component" value="Unassembled WGS sequence"/>
</dbReference>
<accession>A0A074X9D8</accession>
<keyword evidence="3" id="KW-1185">Reference proteome</keyword>
<protein>
    <submittedName>
        <fullName evidence="2">Uncharacterized protein</fullName>
    </submittedName>
</protein>
<gene>
    <name evidence="2" type="ORF">M436DRAFT_65393</name>
</gene>
<dbReference type="GeneID" id="25413855"/>
<dbReference type="HOGENOM" id="CLU_1602361_0_0_1"/>
<dbReference type="RefSeq" id="XP_013425564.1">
    <property type="nucleotide sequence ID" value="XM_013570110.1"/>
</dbReference>
<name>A0A074X9D8_9PEZI</name>
<evidence type="ECO:0000256" key="1">
    <source>
        <dbReference type="SAM" id="MobiDB-lite"/>
    </source>
</evidence>
<proteinExistence type="predicted"/>
<evidence type="ECO:0000313" key="3">
    <source>
        <dbReference type="Proteomes" id="UP000027730"/>
    </source>
</evidence>
<feature type="region of interest" description="Disordered" evidence="1">
    <location>
        <begin position="138"/>
        <end position="166"/>
    </location>
</feature>
<dbReference type="EMBL" id="KL584714">
    <property type="protein sequence ID" value="KEQ71236.1"/>
    <property type="molecule type" value="Genomic_DNA"/>
</dbReference>